<evidence type="ECO:0000313" key="3">
    <source>
        <dbReference type="Proteomes" id="UP000481858"/>
    </source>
</evidence>
<evidence type="ECO:0000313" key="2">
    <source>
        <dbReference type="EMBL" id="KAF2967234.1"/>
    </source>
</evidence>
<name>A0A7C8MWE0_9PEZI</name>
<dbReference type="InParanoid" id="A0A7C8MWE0"/>
<keyword evidence="1" id="KW-1133">Transmembrane helix</keyword>
<organism evidence="2 3">
    <name type="scientific">Xylaria multiplex</name>
    <dbReference type="NCBI Taxonomy" id="323545"/>
    <lineage>
        <taxon>Eukaryota</taxon>
        <taxon>Fungi</taxon>
        <taxon>Dikarya</taxon>
        <taxon>Ascomycota</taxon>
        <taxon>Pezizomycotina</taxon>
        <taxon>Sordariomycetes</taxon>
        <taxon>Xylariomycetidae</taxon>
        <taxon>Xylariales</taxon>
        <taxon>Xylariaceae</taxon>
        <taxon>Xylaria</taxon>
    </lineage>
</organism>
<dbReference type="Proteomes" id="UP000481858">
    <property type="component" value="Unassembled WGS sequence"/>
</dbReference>
<keyword evidence="1" id="KW-0472">Membrane</keyword>
<keyword evidence="3" id="KW-1185">Reference proteome</keyword>
<comment type="caution">
    <text evidence="2">The sequence shown here is derived from an EMBL/GenBank/DDBJ whole genome shotgun (WGS) entry which is preliminary data.</text>
</comment>
<dbReference type="OrthoDB" id="5290015at2759"/>
<protein>
    <submittedName>
        <fullName evidence="2">Uncharacterized protein</fullName>
    </submittedName>
</protein>
<dbReference type="AlphaFoldDB" id="A0A7C8MWE0"/>
<evidence type="ECO:0000256" key="1">
    <source>
        <dbReference type="SAM" id="Phobius"/>
    </source>
</evidence>
<feature type="transmembrane region" description="Helical" evidence="1">
    <location>
        <begin position="139"/>
        <end position="160"/>
    </location>
</feature>
<keyword evidence="1" id="KW-0812">Transmembrane</keyword>
<gene>
    <name evidence="2" type="ORF">GQX73_g6336</name>
</gene>
<reference evidence="2 3" key="1">
    <citation type="submission" date="2019-12" db="EMBL/GenBank/DDBJ databases">
        <title>Draft genome sequence of the ascomycete Xylaria multiplex DSM 110363.</title>
        <authorList>
            <person name="Buettner E."/>
            <person name="Kellner H."/>
        </authorList>
    </citation>
    <scope>NUCLEOTIDE SEQUENCE [LARGE SCALE GENOMIC DNA]</scope>
    <source>
        <strain evidence="2 3">DSM 110363</strain>
    </source>
</reference>
<accession>A0A7C8MWE0</accession>
<sequence length="310" mass="34574">MFASLAVAINIGLETLETPSGRRALRELGHTFLTRRAGSSAGVPISGTWSRMDGYIDHFLQRLRNYYPLVAVQYENDSVIAGTSPGIGGTTLQNFNPEGSGMFRYNIERVRSMVATHEAFLRAANQQDRQKLRQRWQNFLFIFACATIHELAHLFTFYLAPGRTSSPSFSNGEGLIWGRWLECRLYGGSLEIYAGRNQGPNMPGMLFLVDKHNTAHRIDPAAIIEFVSNPRQHQLPFQYTGPGITAEERRSLRIRSTGSTSSFGVSLPHNNRAMRDLISGPGLIRYSIPLEDLHELSSGADSALRVTQMV</sequence>
<proteinExistence type="predicted"/>
<dbReference type="EMBL" id="WUBL01000071">
    <property type="protein sequence ID" value="KAF2967234.1"/>
    <property type="molecule type" value="Genomic_DNA"/>
</dbReference>